<sequence length="246" mass="25262">YGDVRGTDTGALAEVAAGLAERVFVGLPAACAALDADAAEEMRRHVDSVHTAVGLLGDAPAPGHGDLRSRWRAVLRTLSARDAVPGIVRGRAVRLLLDDGELAPDEAARIMGLVLSPGTAPADAAAWIEGFLGAGSGGGMLLLHDERLLALIDAWLTGVPADAFTDVLPLLRRTFSAYEAGVRRSVGELVRRGPEARGSVTTAGSGIPGFAAGLDTARADAVLPVIRLLLGRDPAPDDDDLVGVGT</sequence>
<protein>
    <submittedName>
        <fullName evidence="1">Uncharacterized protein</fullName>
    </submittedName>
</protein>
<dbReference type="RefSeq" id="WP_239080947.1">
    <property type="nucleotide sequence ID" value="NZ_JAAGMA010000325.1"/>
</dbReference>
<organism evidence="1 2">
    <name type="scientific">Streptomyces coelicoflavus</name>
    <dbReference type="NCBI Taxonomy" id="285562"/>
    <lineage>
        <taxon>Bacteria</taxon>
        <taxon>Bacillati</taxon>
        <taxon>Actinomycetota</taxon>
        <taxon>Actinomycetes</taxon>
        <taxon>Kitasatosporales</taxon>
        <taxon>Streptomycetaceae</taxon>
        <taxon>Streptomyces</taxon>
    </lineage>
</organism>
<comment type="caution">
    <text evidence="1">The sequence shown here is derived from an EMBL/GenBank/DDBJ whole genome shotgun (WGS) entry which is preliminary data.</text>
</comment>
<reference evidence="1 2" key="1">
    <citation type="submission" date="2020-01" db="EMBL/GenBank/DDBJ databases">
        <title>Insect and environment-associated Actinomycetes.</title>
        <authorList>
            <person name="Currrie C."/>
            <person name="Chevrette M."/>
            <person name="Carlson C."/>
            <person name="Stubbendieck R."/>
            <person name="Wendt-Pienkowski E."/>
        </authorList>
    </citation>
    <scope>NUCLEOTIDE SEQUENCE [LARGE SCALE GENOMIC DNA]</scope>
    <source>
        <strain evidence="1 2">SID14163</strain>
    </source>
</reference>
<gene>
    <name evidence="1" type="ORF">G3I32_12760</name>
</gene>
<feature type="non-terminal residue" evidence="1">
    <location>
        <position position="1"/>
    </location>
</feature>
<evidence type="ECO:0000313" key="1">
    <source>
        <dbReference type="EMBL" id="NEB09724.1"/>
    </source>
</evidence>
<dbReference type="Pfam" id="PF18934">
    <property type="entry name" value="DUF5682"/>
    <property type="match status" value="1"/>
</dbReference>
<name>A0A7K3PIA0_9ACTN</name>
<dbReference type="AlphaFoldDB" id="A0A7K3PIA0"/>
<dbReference type="InterPro" id="IPR043737">
    <property type="entry name" value="DUF5682"/>
</dbReference>
<accession>A0A7K3PIA0</accession>
<dbReference type="EMBL" id="JAAGMA010000325">
    <property type="protein sequence ID" value="NEB09724.1"/>
    <property type="molecule type" value="Genomic_DNA"/>
</dbReference>
<proteinExistence type="predicted"/>
<evidence type="ECO:0000313" key="2">
    <source>
        <dbReference type="Proteomes" id="UP000470446"/>
    </source>
</evidence>
<dbReference type="Proteomes" id="UP000470446">
    <property type="component" value="Unassembled WGS sequence"/>
</dbReference>